<evidence type="ECO:0000256" key="1">
    <source>
        <dbReference type="ARBA" id="ARBA00022598"/>
    </source>
</evidence>
<evidence type="ECO:0000256" key="2">
    <source>
        <dbReference type="ARBA" id="ARBA00022741"/>
    </source>
</evidence>
<dbReference type="GO" id="GO:0016874">
    <property type="term" value="F:ligase activity"/>
    <property type="evidence" value="ECO:0007669"/>
    <property type="project" value="UniProtKB-KW"/>
</dbReference>
<keyword evidence="8" id="KW-1185">Reference proteome</keyword>
<dbReference type="InterPro" id="IPR051046">
    <property type="entry name" value="MurCDEF_CellWall_CoF430Synth"/>
</dbReference>
<reference evidence="7" key="1">
    <citation type="journal article" date="2024" name="Int. J. Syst. Evol. Microbiol.">
        <title>Turicibacter faecis sp. nov., isolated from faeces of heart failure mouse model.</title>
        <authorList>
            <person name="Imamura Y."/>
            <person name="Motooka D."/>
            <person name="Nakajima Y."/>
            <person name="Ito S."/>
            <person name="Kitakaze M."/>
            <person name="Iida T."/>
            <person name="Nakamura S."/>
        </authorList>
    </citation>
    <scope>NUCLEOTIDE SEQUENCE</scope>
    <source>
        <strain evidence="7">TC023</strain>
    </source>
</reference>
<dbReference type="InterPro" id="IPR004101">
    <property type="entry name" value="Mur_ligase_C"/>
</dbReference>
<evidence type="ECO:0000256" key="4">
    <source>
        <dbReference type="SAM" id="Phobius"/>
    </source>
</evidence>
<organism evidence="7 8">
    <name type="scientific">Turicibacter faecis</name>
    <dbReference type="NCBI Taxonomy" id="2963365"/>
    <lineage>
        <taxon>Bacteria</taxon>
        <taxon>Bacillati</taxon>
        <taxon>Bacillota</taxon>
        <taxon>Erysipelotrichia</taxon>
        <taxon>Erysipelotrichales</taxon>
        <taxon>Turicibacteraceae</taxon>
        <taxon>Turicibacter</taxon>
    </lineage>
</organism>
<sequence length="545" mass="60830">MMIITSLLLLAIGFTLVFTLWKRMAHALQMLQQCHYMNDRFTTWIAGHRLVAFPLPLSVLVVIYWGLMVLTSLSTGISEVALTWGALIISLLGVGMIKISSGVSKESKKPLKITARVWRIIATGVVVMLLFSGLGLALLESHIELVGVQVIGWLLIFNLFAYFLMLVANWLNKPMENSIRLGFINDARRIIKNSQSLDVVGVTGSYGKTSTKHALNAILSEQFNTLMTPESYNTPMGITITIRNYLKPIHSKFIAEMGAYKVGEINELCNIAYPKYGILTSVGPQHLETFKTIDHVKQTKFELIEFLPADGIGFINIDDENIRDYYENKFKGVCTVYTYGINQKADYRAKDIVVSEKGTTFNVVFRDGSVHEFQTKLLGLHNIYNTVASIALGNELGIPVEKMKIAVRKMKPVTHRLELRRNGNFTIIDDAFNSNPVGSKMALEVLGQMSGKRIVLTPGMVDLGSAQYELNKAFGTYMKDTCDYVILVGKKQTEPIQEGLAEVGFPKENITVAENLTEAFKVMYEVVEPGAFVLIENDLPELFAE</sequence>
<dbReference type="Gene3D" id="3.90.190.20">
    <property type="entry name" value="Mur ligase, C-terminal domain"/>
    <property type="match status" value="1"/>
</dbReference>
<dbReference type="RefSeq" id="WP_161832753.1">
    <property type="nucleotide sequence ID" value="NZ_AP028127.1"/>
</dbReference>
<dbReference type="Gene3D" id="3.40.1190.10">
    <property type="entry name" value="Mur-like, catalytic domain"/>
    <property type="match status" value="1"/>
</dbReference>
<dbReference type="InterPro" id="IPR013221">
    <property type="entry name" value="Mur_ligase_cen"/>
</dbReference>
<evidence type="ECO:0000259" key="5">
    <source>
        <dbReference type="Pfam" id="PF02875"/>
    </source>
</evidence>
<protein>
    <submittedName>
        <fullName evidence="7">Mur ligase</fullName>
    </submittedName>
</protein>
<dbReference type="EMBL" id="AP028127">
    <property type="protein sequence ID" value="BEH90009.1"/>
    <property type="molecule type" value="Genomic_DNA"/>
</dbReference>
<evidence type="ECO:0000313" key="7">
    <source>
        <dbReference type="EMBL" id="BEH90009.1"/>
    </source>
</evidence>
<feature type="transmembrane region" description="Helical" evidence="4">
    <location>
        <begin position="51"/>
        <end position="73"/>
    </location>
</feature>
<gene>
    <name evidence="7" type="ORF">T23_01110</name>
</gene>
<dbReference type="SUPFAM" id="SSF53623">
    <property type="entry name" value="MurD-like peptide ligases, catalytic domain"/>
    <property type="match status" value="1"/>
</dbReference>
<dbReference type="InterPro" id="IPR036565">
    <property type="entry name" value="Mur-like_cat_sf"/>
</dbReference>
<evidence type="ECO:0000313" key="8">
    <source>
        <dbReference type="Proteomes" id="UP001432099"/>
    </source>
</evidence>
<dbReference type="Proteomes" id="UP001432099">
    <property type="component" value="Chromosome"/>
</dbReference>
<feature type="transmembrane region" description="Helical" evidence="4">
    <location>
        <begin position="80"/>
        <end position="97"/>
    </location>
</feature>
<feature type="transmembrane region" description="Helical" evidence="4">
    <location>
        <begin position="151"/>
        <end position="171"/>
    </location>
</feature>
<keyword evidence="2" id="KW-0547">Nucleotide-binding</keyword>
<dbReference type="PANTHER" id="PTHR43024:SF1">
    <property type="entry name" value="UDP-N-ACETYLMURAMOYL-TRIPEPTIDE--D-ALANYL-D-ALANINE LIGASE"/>
    <property type="match status" value="1"/>
</dbReference>
<accession>A0ABM8IFI0</accession>
<dbReference type="Pfam" id="PF02875">
    <property type="entry name" value="Mur_ligase_C"/>
    <property type="match status" value="1"/>
</dbReference>
<name>A0ABM8IFI0_9FIRM</name>
<dbReference type="InterPro" id="IPR036615">
    <property type="entry name" value="Mur_ligase_C_dom_sf"/>
</dbReference>
<keyword evidence="4" id="KW-0472">Membrane</keyword>
<evidence type="ECO:0000259" key="6">
    <source>
        <dbReference type="Pfam" id="PF08245"/>
    </source>
</evidence>
<keyword evidence="3" id="KW-0067">ATP-binding</keyword>
<dbReference type="PANTHER" id="PTHR43024">
    <property type="entry name" value="UDP-N-ACETYLMURAMOYL-TRIPEPTIDE--D-ALANYL-D-ALANINE LIGASE"/>
    <property type="match status" value="1"/>
</dbReference>
<keyword evidence="4" id="KW-0812">Transmembrane</keyword>
<dbReference type="SUPFAM" id="SSF53244">
    <property type="entry name" value="MurD-like peptide ligases, peptide-binding domain"/>
    <property type="match status" value="1"/>
</dbReference>
<feature type="domain" description="Mur ligase C-terminal" evidence="5">
    <location>
        <begin position="415"/>
        <end position="535"/>
    </location>
</feature>
<keyword evidence="4" id="KW-1133">Transmembrane helix</keyword>
<dbReference type="Pfam" id="PF08245">
    <property type="entry name" value="Mur_ligase_M"/>
    <property type="match status" value="1"/>
</dbReference>
<keyword evidence="1 7" id="KW-0436">Ligase</keyword>
<feature type="domain" description="Mur ligase central" evidence="6">
    <location>
        <begin position="202"/>
        <end position="392"/>
    </location>
</feature>
<evidence type="ECO:0000256" key="3">
    <source>
        <dbReference type="ARBA" id="ARBA00022840"/>
    </source>
</evidence>
<feature type="transmembrane region" description="Helical" evidence="4">
    <location>
        <begin position="117"/>
        <end position="139"/>
    </location>
</feature>
<proteinExistence type="predicted"/>